<reference evidence="2" key="1">
    <citation type="submission" date="2016-11" db="UniProtKB">
        <authorList>
            <consortium name="WormBaseParasite"/>
        </authorList>
    </citation>
    <scope>IDENTIFICATION</scope>
    <source>
        <strain evidence="2">KR3021</strain>
    </source>
</reference>
<proteinExistence type="predicted"/>
<organism evidence="1 2">
    <name type="scientific">Rhabditophanes sp. KR3021</name>
    <dbReference type="NCBI Taxonomy" id="114890"/>
    <lineage>
        <taxon>Eukaryota</taxon>
        <taxon>Metazoa</taxon>
        <taxon>Ecdysozoa</taxon>
        <taxon>Nematoda</taxon>
        <taxon>Chromadorea</taxon>
        <taxon>Rhabditida</taxon>
        <taxon>Tylenchina</taxon>
        <taxon>Panagrolaimomorpha</taxon>
        <taxon>Strongyloidoidea</taxon>
        <taxon>Alloionematidae</taxon>
        <taxon>Rhabditophanes</taxon>
    </lineage>
</organism>
<protein>
    <submittedName>
        <fullName evidence="2">Histidine acid phosphatase</fullName>
    </submittedName>
</protein>
<dbReference type="WBParaSite" id="RSKR_0001066800.1">
    <property type="protein sequence ID" value="RSKR_0001066800.1"/>
    <property type="gene ID" value="RSKR_0001066800"/>
</dbReference>
<evidence type="ECO:0000313" key="1">
    <source>
        <dbReference type="Proteomes" id="UP000095286"/>
    </source>
</evidence>
<evidence type="ECO:0000313" key="2">
    <source>
        <dbReference type="WBParaSite" id="RSKR_0001066800.1"/>
    </source>
</evidence>
<name>A0AC35UEJ9_9BILA</name>
<accession>A0AC35UEJ9</accession>
<sequence length="362" mass="41777">MVEILVRHGDRTPYHIFNFSINANYKYPSGLGLLTPLGVNQTKMVGERIKNNYGLKKGLYNPFSNDCPETIFVRSTSSQRAIDTASNIIDGMFLSNVSGVEATEQNYKTLYNQTQIPIVIVPQQEDSRMHHAFPCKKRAKIYRSRFNDTNIQKHVFYKYRDIIELFKTKGNTEITDYHEFREVFDSIFTEKHYFGLKQPDWLTEEVYERYFKAINESVDYTNGAAGYDQPESVEIKKNLLGELFYEMVSNLKDKAIFGPEKPNIIIYSAHDITVFMISLSLKIKKKIIGDSWMHYTGSIGFELHLQKATGKYFVRVIWSDNAYTEYKPVTKYVSGCGGEDYCELGVFTKISEKYMLAPGSEC</sequence>
<dbReference type="Proteomes" id="UP000095286">
    <property type="component" value="Unplaced"/>
</dbReference>